<evidence type="ECO:0000256" key="7">
    <source>
        <dbReference type="ARBA" id="ARBA00023136"/>
    </source>
</evidence>
<sequence length="159" mass="17419">MAAMGVLIVAGFIIYEIVLRTFFATSTFMMNEIVGYLVAAIGFLALGHAFERGDILRVSLLLQPLSRWPLARLVLEVVLVLATLAVTGFLISYFYGNVERQFTRGYTSGTMSNMPQWIPTGMMLVGLVVFWLQVLAYGLGVALRQIPPSADPQAEAGVQ</sequence>
<dbReference type="InterPro" id="IPR055348">
    <property type="entry name" value="DctQ"/>
</dbReference>
<organism evidence="11 12">
    <name type="scientific">Acuticoccus mangrovi</name>
    <dbReference type="NCBI Taxonomy" id="2796142"/>
    <lineage>
        <taxon>Bacteria</taxon>
        <taxon>Pseudomonadati</taxon>
        <taxon>Pseudomonadota</taxon>
        <taxon>Alphaproteobacteria</taxon>
        <taxon>Hyphomicrobiales</taxon>
        <taxon>Amorphaceae</taxon>
        <taxon>Acuticoccus</taxon>
    </lineage>
</organism>
<feature type="transmembrane region" description="Helical" evidence="9">
    <location>
        <begin position="6"/>
        <end position="26"/>
    </location>
</feature>
<comment type="function">
    <text evidence="9">Part of the tripartite ATP-independent periplasmic (TRAP) transport system.</text>
</comment>
<gene>
    <name evidence="11" type="ORF">JCR33_20410</name>
</gene>
<comment type="similarity">
    <text evidence="8 9">Belongs to the TRAP transporter small permease family.</text>
</comment>
<dbReference type="Pfam" id="PF04290">
    <property type="entry name" value="DctQ"/>
    <property type="match status" value="1"/>
</dbReference>
<feature type="transmembrane region" description="Helical" evidence="9">
    <location>
        <begin position="117"/>
        <end position="139"/>
    </location>
</feature>
<evidence type="ECO:0000256" key="2">
    <source>
        <dbReference type="ARBA" id="ARBA00022448"/>
    </source>
</evidence>
<comment type="subcellular location">
    <subcellularLocation>
        <location evidence="1 9">Cell inner membrane</location>
        <topology evidence="1 9">Multi-pass membrane protein</topology>
    </subcellularLocation>
</comment>
<evidence type="ECO:0000256" key="8">
    <source>
        <dbReference type="ARBA" id="ARBA00038436"/>
    </source>
</evidence>
<name>A0A934MIM7_9HYPH</name>
<evidence type="ECO:0000256" key="4">
    <source>
        <dbReference type="ARBA" id="ARBA00022519"/>
    </source>
</evidence>
<dbReference type="Proteomes" id="UP000609531">
    <property type="component" value="Unassembled WGS sequence"/>
</dbReference>
<protein>
    <recommendedName>
        <fullName evidence="9">TRAP transporter small permease protein</fullName>
    </recommendedName>
</protein>
<keyword evidence="5 9" id="KW-0812">Transmembrane</keyword>
<keyword evidence="2 9" id="KW-0813">Transport</keyword>
<feature type="domain" description="Tripartite ATP-independent periplasmic transporters DctQ component" evidence="10">
    <location>
        <begin position="10"/>
        <end position="136"/>
    </location>
</feature>
<comment type="caution">
    <text evidence="11">The sequence shown here is derived from an EMBL/GenBank/DDBJ whole genome shotgun (WGS) entry which is preliminary data.</text>
</comment>
<evidence type="ECO:0000256" key="1">
    <source>
        <dbReference type="ARBA" id="ARBA00004429"/>
    </source>
</evidence>
<proteinExistence type="inferred from homology"/>
<feature type="transmembrane region" description="Helical" evidence="9">
    <location>
        <begin position="70"/>
        <end position="96"/>
    </location>
</feature>
<dbReference type="EMBL" id="JAEKJA010000023">
    <property type="protein sequence ID" value="MBJ3778075.1"/>
    <property type="molecule type" value="Genomic_DNA"/>
</dbReference>
<evidence type="ECO:0000256" key="5">
    <source>
        <dbReference type="ARBA" id="ARBA00022692"/>
    </source>
</evidence>
<dbReference type="GO" id="GO:0005886">
    <property type="term" value="C:plasma membrane"/>
    <property type="evidence" value="ECO:0007669"/>
    <property type="project" value="UniProtKB-SubCell"/>
</dbReference>
<evidence type="ECO:0000256" key="9">
    <source>
        <dbReference type="RuleBase" id="RU369079"/>
    </source>
</evidence>
<feature type="transmembrane region" description="Helical" evidence="9">
    <location>
        <begin position="33"/>
        <end position="50"/>
    </location>
</feature>
<dbReference type="PANTHER" id="PTHR35011">
    <property type="entry name" value="2,3-DIKETO-L-GULONATE TRAP TRANSPORTER SMALL PERMEASE PROTEIN YIAM"/>
    <property type="match status" value="1"/>
</dbReference>
<keyword evidence="6 9" id="KW-1133">Transmembrane helix</keyword>
<keyword evidence="12" id="KW-1185">Reference proteome</keyword>
<accession>A0A934MIM7</accession>
<keyword evidence="3" id="KW-1003">Cell membrane</keyword>
<dbReference type="PANTHER" id="PTHR35011:SF10">
    <property type="entry name" value="TRAP TRANSPORTER SMALL PERMEASE PROTEIN"/>
    <property type="match status" value="1"/>
</dbReference>
<evidence type="ECO:0000259" key="10">
    <source>
        <dbReference type="Pfam" id="PF04290"/>
    </source>
</evidence>
<comment type="subunit">
    <text evidence="9">The complex comprises the extracytoplasmic solute receptor protein and the two transmembrane proteins.</text>
</comment>
<reference evidence="11" key="1">
    <citation type="submission" date="2020-12" db="EMBL/GenBank/DDBJ databases">
        <title>Bacterial taxonomy.</title>
        <authorList>
            <person name="Pan X."/>
        </authorList>
    </citation>
    <scope>NUCLEOTIDE SEQUENCE</scope>
    <source>
        <strain evidence="11">B2012</strain>
    </source>
</reference>
<dbReference type="GO" id="GO:0022857">
    <property type="term" value="F:transmembrane transporter activity"/>
    <property type="evidence" value="ECO:0007669"/>
    <property type="project" value="UniProtKB-UniRule"/>
</dbReference>
<keyword evidence="4 9" id="KW-0997">Cell inner membrane</keyword>
<dbReference type="InterPro" id="IPR007387">
    <property type="entry name" value="TRAP_DctQ"/>
</dbReference>
<evidence type="ECO:0000256" key="6">
    <source>
        <dbReference type="ARBA" id="ARBA00022989"/>
    </source>
</evidence>
<evidence type="ECO:0000256" key="3">
    <source>
        <dbReference type="ARBA" id="ARBA00022475"/>
    </source>
</evidence>
<dbReference type="GO" id="GO:0015740">
    <property type="term" value="P:C4-dicarboxylate transport"/>
    <property type="evidence" value="ECO:0007669"/>
    <property type="project" value="TreeGrafter"/>
</dbReference>
<keyword evidence="7 9" id="KW-0472">Membrane</keyword>
<evidence type="ECO:0000313" key="11">
    <source>
        <dbReference type="EMBL" id="MBJ3778075.1"/>
    </source>
</evidence>
<evidence type="ECO:0000313" key="12">
    <source>
        <dbReference type="Proteomes" id="UP000609531"/>
    </source>
</evidence>
<dbReference type="AlphaFoldDB" id="A0A934MIM7"/>